<feature type="region of interest" description="Disordered" evidence="1">
    <location>
        <begin position="618"/>
        <end position="638"/>
    </location>
</feature>
<keyword evidence="4" id="KW-1185">Reference proteome</keyword>
<organism evidence="3 4">
    <name type="scientific">Tanacetum coccineum</name>
    <dbReference type="NCBI Taxonomy" id="301880"/>
    <lineage>
        <taxon>Eukaryota</taxon>
        <taxon>Viridiplantae</taxon>
        <taxon>Streptophyta</taxon>
        <taxon>Embryophyta</taxon>
        <taxon>Tracheophyta</taxon>
        <taxon>Spermatophyta</taxon>
        <taxon>Magnoliopsida</taxon>
        <taxon>eudicotyledons</taxon>
        <taxon>Gunneridae</taxon>
        <taxon>Pentapetalae</taxon>
        <taxon>asterids</taxon>
        <taxon>campanulids</taxon>
        <taxon>Asterales</taxon>
        <taxon>Asteraceae</taxon>
        <taxon>Asteroideae</taxon>
        <taxon>Anthemideae</taxon>
        <taxon>Anthemidinae</taxon>
        <taxon>Tanacetum</taxon>
    </lineage>
</organism>
<dbReference type="Pfam" id="PF13976">
    <property type="entry name" value="gag_pre-integrs"/>
    <property type="match status" value="1"/>
</dbReference>
<gene>
    <name evidence="3" type="ORF">Tco_0749144</name>
</gene>
<feature type="compositionally biased region" description="Low complexity" evidence="1">
    <location>
        <begin position="623"/>
        <end position="634"/>
    </location>
</feature>
<feature type="domain" description="GAG-pre-integrase" evidence="2">
    <location>
        <begin position="341"/>
        <end position="392"/>
    </location>
</feature>
<comment type="caution">
    <text evidence="3">The sequence shown here is derived from an EMBL/GenBank/DDBJ whole genome shotgun (WGS) entry which is preliminary data.</text>
</comment>
<evidence type="ECO:0000256" key="1">
    <source>
        <dbReference type="SAM" id="MobiDB-lite"/>
    </source>
</evidence>
<accession>A0ABQ4YXK4</accession>
<name>A0ABQ4YXK4_9ASTR</name>
<dbReference type="Proteomes" id="UP001151760">
    <property type="component" value="Unassembled WGS sequence"/>
</dbReference>
<dbReference type="EMBL" id="BQNB010010837">
    <property type="protein sequence ID" value="GJS82603.1"/>
    <property type="molecule type" value="Genomic_DNA"/>
</dbReference>
<protein>
    <submittedName>
        <fullName evidence="3">Retrotransposon-related protein</fullName>
    </submittedName>
</protein>
<reference evidence="3" key="1">
    <citation type="journal article" date="2022" name="Int. J. Mol. Sci.">
        <title>Draft Genome of Tanacetum Coccineum: Genomic Comparison of Closely Related Tanacetum-Family Plants.</title>
        <authorList>
            <person name="Yamashiro T."/>
            <person name="Shiraishi A."/>
            <person name="Nakayama K."/>
            <person name="Satake H."/>
        </authorList>
    </citation>
    <scope>NUCLEOTIDE SEQUENCE</scope>
</reference>
<evidence type="ECO:0000313" key="3">
    <source>
        <dbReference type="EMBL" id="GJS82603.1"/>
    </source>
</evidence>
<evidence type="ECO:0000313" key="4">
    <source>
        <dbReference type="Proteomes" id="UP001151760"/>
    </source>
</evidence>
<proteinExistence type="predicted"/>
<reference evidence="3" key="2">
    <citation type="submission" date="2022-01" db="EMBL/GenBank/DDBJ databases">
        <authorList>
            <person name="Yamashiro T."/>
            <person name="Shiraishi A."/>
            <person name="Satake H."/>
            <person name="Nakayama K."/>
        </authorList>
    </citation>
    <scope>NUCLEOTIDE SEQUENCE</scope>
</reference>
<sequence>MPDTIYDGVISPMAFPLYCVLYYALRHNDFVGAYDASEYFVQFSYDDVSEKVEDVPKQVEHVVLGDTDHDFTFPVDHTKFPHLEHEQERSIAHDRPRITTKAPSQFGFEDFFAYALQIESLHKNNTWELVKLPERRKVVGCVLLSLVAHHDLELEKLDVKTAFLHAYMEYTSHIPSASAVGSLMYAIVYMRLDIAHAMSVVSRTLLLDSICSGIGIFALPDNYTRFVVDLDASFTPPNEAWTEYVSGGMTAKVTAIEESKDLSSLALDELIGNLKVHEVVMEKDSKIYKGKKEQIKSITLKTKKESSDDETLTSKSDDEEYAWPNRRLGHTNMRLKVHEDLVIGVNVSDAVNVRHRRLGHANMRLIQSLSSKELVRNLPKLKYDKHFCDACLEPFLTLNEPICPRFVVEFYHSLKVKINEEDTPYIEFKLVQFTFKLTPSRLSQILQTPHALETFYSSEWSLNSLNDHPNSKFFGPKHDLVKMAITVPRTTRAQILRDPNTLYIDDIRPDLKGWELFFKENFFCSIDKRNKVKSCTAYMLYYLTIGRKFNFTLMIIYRMEEFIKKCKGPMPFSTLLTRLFNHILETNLQAIDRPVRYTFHKYVMDPLDISRNPRKEKGKNVISSMVTSSSSSSSDDNKGPSFLEFYDELSDSKDLTKAQQEKRGMFKCLNRYVGTLTNYLEKQK</sequence>
<dbReference type="InterPro" id="IPR025724">
    <property type="entry name" value="GAG-pre-integrase_dom"/>
</dbReference>
<evidence type="ECO:0000259" key="2">
    <source>
        <dbReference type="Pfam" id="PF13976"/>
    </source>
</evidence>